<evidence type="ECO:0000313" key="1">
    <source>
        <dbReference type="EMBL" id="ENU36205.1"/>
    </source>
</evidence>
<reference evidence="1 2" key="1">
    <citation type="submission" date="2013-02" db="EMBL/GenBank/DDBJ databases">
        <title>The Genome Sequence of Acinetobacter parvus CIP 108168.</title>
        <authorList>
            <consortium name="The Broad Institute Genome Sequencing Platform"/>
            <consortium name="The Broad Institute Genome Sequencing Center for Infectious Disease"/>
            <person name="Cerqueira G."/>
            <person name="Feldgarden M."/>
            <person name="Courvalin P."/>
            <person name="Perichon B."/>
            <person name="Grillot-Courvalin C."/>
            <person name="Clermont D."/>
            <person name="Rocha E."/>
            <person name="Yoon E.-J."/>
            <person name="Nemec A."/>
            <person name="Walker B."/>
            <person name="Young S.K."/>
            <person name="Zeng Q."/>
            <person name="Gargeya S."/>
            <person name="Fitzgerald M."/>
            <person name="Haas B."/>
            <person name="Abouelleil A."/>
            <person name="Alvarado L."/>
            <person name="Arachchi H.M."/>
            <person name="Berlin A.M."/>
            <person name="Chapman S.B."/>
            <person name="Dewar J."/>
            <person name="Goldberg J."/>
            <person name="Griggs A."/>
            <person name="Gujja S."/>
            <person name="Hansen M."/>
            <person name="Howarth C."/>
            <person name="Imamovic A."/>
            <person name="Larimer J."/>
            <person name="McCowan C."/>
            <person name="Murphy C."/>
            <person name="Neiman D."/>
            <person name="Pearson M."/>
            <person name="Priest M."/>
            <person name="Roberts A."/>
            <person name="Saif S."/>
            <person name="Shea T."/>
            <person name="Sisk P."/>
            <person name="Sykes S."/>
            <person name="Wortman J."/>
            <person name="Nusbaum C."/>
            <person name="Birren B."/>
        </authorList>
    </citation>
    <scope>NUCLEOTIDE SEQUENCE [LARGE SCALE GENOMIC DNA]</scope>
    <source>
        <strain evidence="1 2">CIP 108168</strain>
    </source>
</reference>
<proteinExistence type="predicted"/>
<sequence>MWSTGCIVFGKSDDVVAVNVLIPAEHSLIWADGYLPLQTTTIIMMIING</sequence>
<gene>
    <name evidence="1" type="ORF">F988_01706</name>
</gene>
<organism evidence="1 2">
    <name type="scientific">Acinetobacter parvus DSM 16617 = CIP 108168</name>
    <dbReference type="NCBI Taxonomy" id="981333"/>
    <lineage>
        <taxon>Bacteria</taxon>
        <taxon>Pseudomonadati</taxon>
        <taxon>Pseudomonadota</taxon>
        <taxon>Gammaproteobacteria</taxon>
        <taxon>Moraxellales</taxon>
        <taxon>Moraxellaceae</taxon>
        <taxon>Acinetobacter</taxon>
    </lineage>
</organism>
<dbReference type="HOGENOM" id="CLU_3131224_0_0_6"/>
<dbReference type="AlphaFoldDB" id="N8QCC1"/>
<dbReference type="EMBL" id="APOM01000046">
    <property type="protein sequence ID" value="ENU36205.1"/>
    <property type="molecule type" value="Genomic_DNA"/>
</dbReference>
<protein>
    <submittedName>
        <fullName evidence="1">Uncharacterized protein</fullName>
    </submittedName>
</protein>
<evidence type="ECO:0000313" key="2">
    <source>
        <dbReference type="Proteomes" id="UP000023776"/>
    </source>
</evidence>
<dbReference type="Proteomes" id="UP000023776">
    <property type="component" value="Unassembled WGS sequence"/>
</dbReference>
<keyword evidence="2" id="KW-1185">Reference proteome</keyword>
<accession>N8QCC1</accession>
<name>N8QCC1_9GAMM</name>
<comment type="caution">
    <text evidence="1">The sequence shown here is derived from an EMBL/GenBank/DDBJ whole genome shotgun (WGS) entry which is preliminary data.</text>
</comment>